<evidence type="ECO:0000313" key="2">
    <source>
        <dbReference type="EnsemblMetazoa" id="G33835.1:cds"/>
    </source>
</evidence>
<organism evidence="2 3">
    <name type="scientific">Magallana gigas</name>
    <name type="common">Pacific oyster</name>
    <name type="synonym">Crassostrea gigas</name>
    <dbReference type="NCBI Taxonomy" id="29159"/>
    <lineage>
        <taxon>Eukaryota</taxon>
        <taxon>Metazoa</taxon>
        <taxon>Spiralia</taxon>
        <taxon>Lophotrochozoa</taxon>
        <taxon>Mollusca</taxon>
        <taxon>Bivalvia</taxon>
        <taxon>Autobranchia</taxon>
        <taxon>Pteriomorphia</taxon>
        <taxon>Ostreida</taxon>
        <taxon>Ostreoidea</taxon>
        <taxon>Ostreidae</taxon>
        <taxon>Magallana</taxon>
    </lineage>
</organism>
<evidence type="ECO:0000256" key="1">
    <source>
        <dbReference type="SAM" id="MobiDB-lite"/>
    </source>
</evidence>
<dbReference type="AlphaFoldDB" id="A0A8W8MLD4"/>
<keyword evidence="3" id="KW-1185">Reference proteome</keyword>
<evidence type="ECO:0000313" key="3">
    <source>
        <dbReference type="Proteomes" id="UP000005408"/>
    </source>
</evidence>
<proteinExistence type="predicted"/>
<protein>
    <submittedName>
        <fullName evidence="2">Uncharacterized protein</fullName>
    </submittedName>
</protein>
<feature type="region of interest" description="Disordered" evidence="1">
    <location>
        <begin position="1"/>
        <end position="23"/>
    </location>
</feature>
<name>A0A8W8MLD4_MAGGI</name>
<sequence length="115" mass="12381">MATGHDEDALLGPSDDETSPDSKKKIFSALKTVQSTMESVATGINKMGDAFTALAAANPQQKVTDLSTTSLSAQENKKRRKLPTSRTSGEDSIKTYMEAKVQTESESLLSYGTEF</sequence>
<dbReference type="EnsemblMetazoa" id="G33835.1">
    <property type="protein sequence ID" value="G33835.1:cds"/>
    <property type="gene ID" value="G33835"/>
</dbReference>
<accession>A0A8W8MLD4</accession>
<feature type="compositionally biased region" description="Polar residues" evidence="1">
    <location>
        <begin position="59"/>
        <end position="74"/>
    </location>
</feature>
<feature type="region of interest" description="Disordered" evidence="1">
    <location>
        <begin position="59"/>
        <end position="91"/>
    </location>
</feature>
<reference evidence="2" key="1">
    <citation type="submission" date="2022-08" db="UniProtKB">
        <authorList>
            <consortium name="EnsemblMetazoa"/>
        </authorList>
    </citation>
    <scope>IDENTIFICATION</scope>
    <source>
        <strain evidence="2">05x7-T-G4-1.051#20</strain>
    </source>
</reference>
<dbReference type="Proteomes" id="UP000005408">
    <property type="component" value="Unassembled WGS sequence"/>
</dbReference>